<dbReference type="InterPro" id="IPR011009">
    <property type="entry name" value="Kinase-like_dom_sf"/>
</dbReference>
<dbReference type="RefSeq" id="WP_205188403.1">
    <property type="nucleotide sequence ID" value="NZ_JAFBFC010000006.1"/>
</dbReference>
<dbReference type="SUPFAM" id="SSF56112">
    <property type="entry name" value="Protein kinase-like (PK-like)"/>
    <property type="match status" value="1"/>
</dbReference>
<accession>A0ABS2QY40</accession>
<dbReference type="Pfam" id="PF01636">
    <property type="entry name" value="APH"/>
    <property type="match status" value="1"/>
</dbReference>
<sequence length="338" mass="39666">MEKWIEELFSEHVLEDAASRYKADAIHAKKLGDFENYVFEVKKNETPYILRLTHSSHRSKEEVEAELQWINYLHEHGVTVSLVHHSENGHLVETIDVKGSAFYVCLFDKAPGEPVRANDALSSTVFEKWGQITGKMHRVTKSYKPKGTKRARWDEGDLFDFGRYVTNKKDADIVKAANALVNQIKQLPESDDVFGLIHSDIHPGNFFYHEGDIYVFDFDDSSYHYLISDIAIPLYYHIWFHHRNEDVETRSKRGEDMLVHFLSGYLREHDMSDEWISRIPLFLALRDYELYAVFHKKWDVTALDEREAALLDQIRDRLVRYEPIVELNYNQIIRTVKA</sequence>
<dbReference type="Gene3D" id="3.90.1200.10">
    <property type="match status" value="1"/>
</dbReference>
<name>A0ABS2QY40_9BACI</name>
<dbReference type="GO" id="GO:0016301">
    <property type="term" value="F:kinase activity"/>
    <property type="evidence" value="ECO:0007669"/>
    <property type="project" value="UniProtKB-KW"/>
</dbReference>
<dbReference type="PANTHER" id="PTHR21064">
    <property type="entry name" value="AMINOGLYCOSIDE PHOSPHOTRANSFERASE DOMAIN-CONTAINING PROTEIN-RELATED"/>
    <property type="match status" value="1"/>
</dbReference>
<reference evidence="3 4" key="1">
    <citation type="submission" date="2021-01" db="EMBL/GenBank/DDBJ databases">
        <title>Genomic Encyclopedia of Type Strains, Phase IV (KMG-IV): sequencing the most valuable type-strain genomes for metagenomic binning, comparative biology and taxonomic classification.</title>
        <authorList>
            <person name="Goeker M."/>
        </authorList>
    </citation>
    <scope>NUCLEOTIDE SEQUENCE [LARGE SCALE GENOMIC DNA]</scope>
    <source>
        <strain evidence="3 4">DSM 104297</strain>
    </source>
</reference>
<evidence type="ECO:0000259" key="2">
    <source>
        <dbReference type="Pfam" id="PF01636"/>
    </source>
</evidence>
<comment type="caution">
    <text evidence="3">The sequence shown here is derived from an EMBL/GenBank/DDBJ whole genome shotgun (WGS) entry which is preliminary data.</text>
</comment>
<comment type="similarity">
    <text evidence="1">Belongs to the pseudomonas-type ThrB family.</text>
</comment>
<dbReference type="PANTHER" id="PTHR21064:SF6">
    <property type="entry name" value="AMINOGLYCOSIDE PHOSPHOTRANSFERASE DOMAIN-CONTAINING PROTEIN"/>
    <property type="match status" value="1"/>
</dbReference>
<dbReference type="InterPro" id="IPR050249">
    <property type="entry name" value="Pseudomonas-type_ThrB"/>
</dbReference>
<dbReference type="EMBL" id="JAFBFC010000006">
    <property type="protein sequence ID" value="MBM7704409.1"/>
    <property type="molecule type" value="Genomic_DNA"/>
</dbReference>
<keyword evidence="3" id="KW-0808">Transferase</keyword>
<organism evidence="3 4">
    <name type="scientific">Priestia iocasae</name>
    <dbReference type="NCBI Taxonomy" id="2291674"/>
    <lineage>
        <taxon>Bacteria</taxon>
        <taxon>Bacillati</taxon>
        <taxon>Bacillota</taxon>
        <taxon>Bacilli</taxon>
        <taxon>Bacillales</taxon>
        <taxon>Bacillaceae</taxon>
        <taxon>Priestia</taxon>
    </lineage>
</organism>
<evidence type="ECO:0000313" key="3">
    <source>
        <dbReference type="EMBL" id="MBM7704409.1"/>
    </source>
</evidence>
<evidence type="ECO:0000256" key="1">
    <source>
        <dbReference type="ARBA" id="ARBA00038240"/>
    </source>
</evidence>
<gene>
    <name evidence="3" type="ORF">JOC83_003264</name>
</gene>
<feature type="domain" description="Aminoglycoside phosphotransferase" evidence="2">
    <location>
        <begin position="32"/>
        <end position="240"/>
    </location>
</feature>
<dbReference type="InterPro" id="IPR002575">
    <property type="entry name" value="Aminoglycoside_PTrfase"/>
</dbReference>
<keyword evidence="3" id="KW-0418">Kinase</keyword>
<dbReference type="Gene3D" id="3.30.200.20">
    <property type="entry name" value="Phosphorylase Kinase, domain 1"/>
    <property type="match status" value="1"/>
</dbReference>
<dbReference type="Proteomes" id="UP000809829">
    <property type="component" value="Unassembled WGS sequence"/>
</dbReference>
<evidence type="ECO:0000313" key="4">
    <source>
        <dbReference type="Proteomes" id="UP000809829"/>
    </source>
</evidence>
<proteinExistence type="inferred from homology"/>
<protein>
    <submittedName>
        <fullName evidence="3">Ser/Thr protein kinase RdoA (MazF antagonist)</fullName>
    </submittedName>
</protein>
<keyword evidence="4" id="KW-1185">Reference proteome</keyword>